<name>A0ACC2FH54_DALPE</name>
<keyword evidence="2" id="KW-1185">Reference proteome</keyword>
<proteinExistence type="predicted"/>
<dbReference type="Proteomes" id="UP001157502">
    <property type="component" value="Chromosome 28"/>
</dbReference>
<protein>
    <submittedName>
        <fullName evidence="1">Uncharacterized protein</fullName>
    </submittedName>
</protein>
<evidence type="ECO:0000313" key="1">
    <source>
        <dbReference type="EMBL" id="KAJ7990696.1"/>
    </source>
</evidence>
<accession>A0ACC2FH54</accession>
<gene>
    <name evidence="1" type="ORF">DPEC_G00303070</name>
</gene>
<organism evidence="1 2">
    <name type="scientific">Dallia pectoralis</name>
    <name type="common">Alaska blackfish</name>
    <dbReference type="NCBI Taxonomy" id="75939"/>
    <lineage>
        <taxon>Eukaryota</taxon>
        <taxon>Metazoa</taxon>
        <taxon>Chordata</taxon>
        <taxon>Craniata</taxon>
        <taxon>Vertebrata</taxon>
        <taxon>Euteleostomi</taxon>
        <taxon>Actinopterygii</taxon>
        <taxon>Neopterygii</taxon>
        <taxon>Teleostei</taxon>
        <taxon>Protacanthopterygii</taxon>
        <taxon>Esociformes</taxon>
        <taxon>Umbridae</taxon>
        <taxon>Dallia</taxon>
    </lineage>
</organism>
<comment type="caution">
    <text evidence="1">The sequence shown here is derived from an EMBL/GenBank/DDBJ whole genome shotgun (WGS) entry which is preliminary data.</text>
</comment>
<reference evidence="1" key="1">
    <citation type="submission" date="2021-05" db="EMBL/GenBank/DDBJ databases">
        <authorList>
            <person name="Pan Q."/>
            <person name="Jouanno E."/>
            <person name="Zahm M."/>
            <person name="Klopp C."/>
            <person name="Cabau C."/>
            <person name="Louis A."/>
            <person name="Berthelot C."/>
            <person name="Parey E."/>
            <person name="Roest Crollius H."/>
            <person name="Montfort J."/>
            <person name="Robinson-Rechavi M."/>
            <person name="Bouchez O."/>
            <person name="Lampietro C."/>
            <person name="Lopez Roques C."/>
            <person name="Donnadieu C."/>
            <person name="Postlethwait J."/>
            <person name="Bobe J."/>
            <person name="Dillon D."/>
            <person name="Chandos A."/>
            <person name="von Hippel F."/>
            <person name="Guiguen Y."/>
        </authorList>
    </citation>
    <scope>NUCLEOTIDE SEQUENCE</scope>
    <source>
        <strain evidence="1">YG-Jan2019</strain>
    </source>
</reference>
<evidence type="ECO:0000313" key="2">
    <source>
        <dbReference type="Proteomes" id="UP001157502"/>
    </source>
</evidence>
<dbReference type="EMBL" id="CM055755">
    <property type="protein sequence ID" value="KAJ7990696.1"/>
    <property type="molecule type" value="Genomic_DNA"/>
</dbReference>
<sequence length="171" mass="18022">MFPSSFLPLSARAPARVTLLPQLHWYQQSPPLLPFTPPGFPDSPPLCPLFTPSTVSLPNTIALFFGTCFLPLGRPVSVSVGTFSPPSSPPQLPKHSARPLHSPAFCHTGPLSRPHLPISPPASSPPARETCFPPCRPASPPPGCCFRGLLRCGCPACSSAAAPPCLQKSSL</sequence>